<evidence type="ECO:0000256" key="8">
    <source>
        <dbReference type="ARBA" id="ARBA00023316"/>
    </source>
</evidence>
<feature type="domain" description="Reverse transcriptase" evidence="12">
    <location>
        <begin position="1598"/>
        <end position="1709"/>
    </location>
</feature>
<dbReference type="UniPathway" id="UPA00545">
    <property type="reaction ID" value="UER00823"/>
</dbReference>
<evidence type="ECO:0000256" key="4">
    <source>
        <dbReference type="ARBA" id="ARBA00022512"/>
    </source>
</evidence>
<feature type="compositionally biased region" description="Low complexity" evidence="11">
    <location>
        <begin position="1109"/>
        <end position="1128"/>
    </location>
</feature>
<keyword evidence="8" id="KW-0961">Cell wall biogenesis/degradation</keyword>
<dbReference type="EC" id="3.1.1.11" evidence="3"/>
<evidence type="ECO:0000259" key="12">
    <source>
        <dbReference type="Pfam" id="PF00078"/>
    </source>
</evidence>
<evidence type="ECO:0000256" key="7">
    <source>
        <dbReference type="ARBA" id="ARBA00023085"/>
    </source>
</evidence>
<dbReference type="SUPFAM" id="SSF51126">
    <property type="entry name" value="Pectin lyase-like"/>
    <property type="match status" value="1"/>
</dbReference>
<dbReference type="PROSITE" id="PS00503">
    <property type="entry name" value="PECTINESTERASE_2"/>
    <property type="match status" value="1"/>
</dbReference>
<accession>A0A484MR84</accession>
<protein>
    <recommendedName>
        <fullName evidence="3">pectinesterase</fullName>
        <ecNumber evidence="3">3.1.1.11</ecNumber>
    </recommendedName>
</protein>
<evidence type="ECO:0000256" key="6">
    <source>
        <dbReference type="ARBA" id="ARBA00022801"/>
    </source>
</evidence>
<keyword evidence="7" id="KW-0063">Aspartyl esterase</keyword>
<dbReference type="Pfam" id="PF00078">
    <property type="entry name" value="RVT_1"/>
    <property type="match status" value="1"/>
</dbReference>
<keyword evidence="6" id="KW-0378">Hydrolase</keyword>
<dbReference type="InterPro" id="IPR033131">
    <property type="entry name" value="Pectinesterase_Asp_AS"/>
</dbReference>
<feature type="compositionally biased region" description="Basic residues" evidence="11">
    <location>
        <begin position="771"/>
        <end position="782"/>
    </location>
</feature>
<feature type="region of interest" description="Disordered" evidence="11">
    <location>
        <begin position="1062"/>
        <end position="1081"/>
    </location>
</feature>
<keyword evidence="5" id="KW-0964">Secreted</keyword>
<evidence type="ECO:0000256" key="9">
    <source>
        <dbReference type="ARBA" id="ARBA00047928"/>
    </source>
</evidence>
<feature type="compositionally biased region" description="Basic and acidic residues" evidence="11">
    <location>
        <begin position="399"/>
        <end position="417"/>
    </location>
</feature>
<feature type="region of interest" description="Disordered" evidence="11">
    <location>
        <begin position="388"/>
        <end position="417"/>
    </location>
</feature>
<feature type="active site" evidence="10">
    <location>
        <position position="223"/>
    </location>
</feature>
<keyword evidence="4" id="KW-0134">Cell wall</keyword>
<dbReference type="Proteomes" id="UP000595140">
    <property type="component" value="Unassembled WGS sequence"/>
</dbReference>
<sequence>MGFALLLAVWSKEHRPTDPNEPVMLFTKPLVPEKLAAAGIMPPTGGSSSMAVVLFALHAAVKGDSSVLLGTRVDAVVAQDGSGQFRTIGEAIKAAPEKSERKFVIYVKAGVYYEKVVVGEEKTNLTIIGAGMDATIVSGNLSHMGGYDLINTSTFAVFAKDFTAYDIGFHNTAGPAMGQAVALMVAGDRGAFYRCKISGYQDTLFAHSNRQYFRDCAIYGTVDFIFGDSAAVFQNCAIRPRKPLPGQFNAITAQGRREPGGKSGFSFQNCDVSSAEDLAGVRTFLGRPWKSHCRVVFSNTYMAGFIDRRGWAAWSEDDDSPPPPDTIYYAEFGNYGPGADTASRVRWKGLHLGASGSAEARTFSADSFIEASSWILPEATRMITVLNPPSAEGEPVEGEENRVGPEPEAREREPEVKERGIAPELLRNGMAPELENGVVGSEPVGESIIAPEPAVKGNAPEPAENVFLKLDVGFELLQLVLWLEYFLLELVVELQVQALSLFTKRATNLEVCSKVCVSEEPQESLRNSPNETDASSLPTDTGQGVNTHCSEDVTSAEVLVGDPTPAETNKQIVIFQTKSAPIFSLSTSQAEEFPPLPRKIRSPSAPAFVPAIYAALFTQERRTEAIADPEEDPFSKLNGHSLVLSLNAVEDHAQDRDGPILYTHSDGEDFVFIDTKLKPLQIDLSRCSKHPLHLRKELKGRRTFSLSQIVTRSKAKILEQGRKFNPIGWVEEEDLLDPQESHEDEAIEFFKLCCPNKIEEPKPLSKPLTKTQKKKMKKKKKQSQYSEYGVEPIGSASGFLHGYPSDSFSHEEIWTLAGKFKFSLVGRSKASIPLSAIQNSLRVIGFNHVHLQSLSKLDTLFSFKEESEYLRFFLRRSWILAGHSIYVFKWSPDYKPFKDCPVVPIWVTLKSVPLHLIQPKPLFTLCSVIGKPIKMDERTAAGRQVERERVCIEVDVSNPLPPFVHVRLGDKDHLFPTSYEKLPSFCHSCLKLGHSMQNYPHRAVAGGEVHNAGKEKVAKFGEGDAGWTVVQRKKPKHLMPRSKPSHLWKAVPTPHTSCQALKSNCTSTPPSNPLLQPSTSSVVPLPTSNPIILDSGGLAVINQVASIPPFQSPSPTSITSPTNLIDFDPTPPFSPSKKSGSKDDSMTNILSQDPTFTILNTLGLQHLYPSDFSEDALREVHCHSEGEYEPFNKEKLQPLHINIEKYASKGVGAPRGPRKKRNYPPSNILTRSQRIGVGVSPPVSPIAWLTLITRSGFSGVMISFTSLVTPVTPNPPRAEYFIRNSIKSLTSRLGDFNAILSLDEHKGLKCFHLCKAGSDHNPLLLECILDTPSSPKGFKVLNVWFSNPSFLTAISQSWNSTGTCGGMRGFSNKLKELKSAIRKWNKDTFGDIFQNLKKAEEEAITAELSYDSNPIESNREAWSQAMANLLLATKKETDFWKQKAQVRWMEKGDSNSKFFHSFVKGRRAKLTIIKTRLGHTLKDAPSIKAEAVSFFSQTFSHANINDPQDILKFLPQVISEEDNTFITRLPSMEEVKHAVWELDPHSTCGSDGFNGEFFRKTWHILGKNLLLAAQEFFLGIPPPTAFGATTLALIPKIPNPQSFNDFRPISLSTFMSKVLSKLLAIRLKSFLPKLISMEQGAFQEGKDIADQILITGELHHSLDRKVNGGNIIIKVDMAKAFDRLSWEYLQGVLSAFGFSSHAIKILLANLNKALNPIGRLILIKHVLSSIPLHLMAVHSLPLEVIKLLHKKMASFLWGVKEGIQKHHWIKWNKVCLPKDQGGLGIRVFTISSKLTPLSCGGKSNTMTAYGLS</sequence>
<gene>
    <name evidence="14" type="ORF">CCAM_LOCUS32190</name>
</gene>
<dbReference type="InterPro" id="IPR012334">
    <property type="entry name" value="Pectin_lyas_fold"/>
</dbReference>
<proteinExistence type="predicted"/>
<dbReference type="InterPro" id="IPR000477">
    <property type="entry name" value="RT_dom"/>
</dbReference>
<dbReference type="GO" id="GO:0030599">
    <property type="term" value="F:pectinesterase activity"/>
    <property type="evidence" value="ECO:0007669"/>
    <property type="project" value="UniProtKB-EC"/>
</dbReference>
<evidence type="ECO:0000259" key="13">
    <source>
        <dbReference type="Pfam" id="PF01095"/>
    </source>
</evidence>
<feature type="region of interest" description="Disordered" evidence="11">
    <location>
        <begin position="1109"/>
        <end position="1147"/>
    </location>
</feature>
<keyword evidence="15" id="KW-1185">Reference proteome</keyword>
<feature type="region of interest" description="Disordered" evidence="11">
    <location>
        <begin position="520"/>
        <end position="543"/>
    </location>
</feature>
<dbReference type="PANTHER" id="PTHR31707">
    <property type="entry name" value="PECTINESTERASE"/>
    <property type="match status" value="1"/>
</dbReference>
<comment type="subcellular location">
    <subcellularLocation>
        <location evidence="1">Secreted</location>
        <location evidence="1">Cell wall</location>
    </subcellularLocation>
</comment>
<dbReference type="InterPro" id="IPR000070">
    <property type="entry name" value="Pectinesterase_cat"/>
</dbReference>
<feature type="compositionally biased region" description="Polar residues" evidence="11">
    <location>
        <begin position="524"/>
        <end position="543"/>
    </location>
</feature>
<dbReference type="GO" id="GO:0042545">
    <property type="term" value="P:cell wall modification"/>
    <property type="evidence" value="ECO:0007669"/>
    <property type="project" value="InterPro"/>
</dbReference>
<comment type="pathway">
    <text evidence="2">Glycan metabolism; pectin degradation; 2-dehydro-3-deoxy-D-gluconate from pectin: step 1/5.</text>
</comment>
<feature type="region of interest" description="Disordered" evidence="11">
    <location>
        <begin position="763"/>
        <end position="786"/>
    </location>
</feature>
<evidence type="ECO:0000256" key="5">
    <source>
        <dbReference type="ARBA" id="ARBA00022525"/>
    </source>
</evidence>
<evidence type="ECO:0000256" key="1">
    <source>
        <dbReference type="ARBA" id="ARBA00004191"/>
    </source>
</evidence>
<dbReference type="FunFam" id="2.160.20.10:FF:000029">
    <property type="entry name" value="Pectinesterase 4"/>
    <property type="match status" value="1"/>
</dbReference>
<evidence type="ECO:0000256" key="11">
    <source>
        <dbReference type="SAM" id="MobiDB-lite"/>
    </source>
</evidence>
<dbReference type="InterPro" id="IPR011050">
    <property type="entry name" value="Pectin_lyase_fold/virulence"/>
</dbReference>
<evidence type="ECO:0000256" key="3">
    <source>
        <dbReference type="ARBA" id="ARBA00013229"/>
    </source>
</evidence>
<evidence type="ECO:0000313" key="14">
    <source>
        <dbReference type="EMBL" id="VFQ90414.1"/>
    </source>
</evidence>
<dbReference type="OrthoDB" id="998851at2759"/>
<comment type="catalytic activity">
    <reaction evidence="9">
        <text>[(1-&gt;4)-alpha-D-galacturonosyl methyl ester](n) + n H2O = [(1-&gt;4)-alpha-D-galacturonosyl](n) + n methanol + n H(+)</text>
        <dbReference type="Rhea" id="RHEA:22380"/>
        <dbReference type="Rhea" id="RHEA-COMP:14570"/>
        <dbReference type="Rhea" id="RHEA-COMP:14573"/>
        <dbReference type="ChEBI" id="CHEBI:15377"/>
        <dbReference type="ChEBI" id="CHEBI:15378"/>
        <dbReference type="ChEBI" id="CHEBI:17790"/>
        <dbReference type="ChEBI" id="CHEBI:140522"/>
        <dbReference type="ChEBI" id="CHEBI:140523"/>
        <dbReference type="EC" id="3.1.1.11"/>
    </reaction>
</comment>
<feature type="domain" description="Pectinesterase catalytic" evidence="13">
    <location>
        <begin position="74"/>
        <end position="371"/>
    </location>
</feature>
<evidence type="ECO:0000256" key="10">
    <source>
        <dbReference type="PROSITE-ProRule" id="PRU10040"/>
    </source>
</evidence>
<dbReference type="GO" id="GO:0045490">
    <property type="term" value="P:pectin catabolic process"/>
    <property type="evidence" value="ECO:0007669"/>
    <property type="project" value="UniProtKB-UniPathway"/>
</dbReference>
<dbReference type="Gene3D" id="2.160.20.10">
    <property type="entry name" value="Single-stranded right-handed beta-helix, Pectin lyase-like"/>
    <property type="match status" value="1"/>
</dbReference>
<organism evidence="14 15">
    <name type="scientific">Cuscuta campestris</name>
    <dbReference type="NCBI Taxonomy" id="132261"/>
    <lineage>
        <taxon>Eukaryota</taxon>
        <taxon>Viridiplantae</taxon>
        <taxon>Streptophyta</taxon>
        <taxon>Embryophyta</taxon>
        <taxon>Tracheophyta</taxon>
        <taxon>Spermatophyta</taxon>
        <taxon>Magnoliopsida</taxon>
        <taxon>eudicotyledons</taxon>
        <taxon>Gunneridae</taxon>
        <taxon>Pentapetalae</taxon>
        <taxon>asterids</taxon>
        <taxon>lamiids</taxon>
        <taxon>Solanales</taxon>
        <taxon>Convolvulaceae</taxon>
        <taxon>Cuscuteae</taxon>
        <taxon>Cuscuta</taxon>
        <taxon>Cuscuta subgen. Grammica</taxon>
        <taxon>Cuscuta sect. Cleistogrammica</taxon>
    </lineage>
</organism>
<name>A0A484MR84_9ASTE</name>
<evidence type="ECO:0000256" key="2">
    <source>
        <dbReference type="ARBA" id="ARBA00005184"/>
    </source>
</evidence>
<dbReference type="Pfam" id="PF01095">
    <property type="entry name" value="Pectinesterase"/>
    <property type="match status" value="1"/>
</dbReference>
<evidence type="ECO:0000313" key="15">
    <source>
        <dbReference type="Proteomes" id="UP000595140"/>
    </source>
</evidence>
<reference evidence="14 15" key="1">
    <citation type="submission" date="2018-04" db="EMBL/GenBank/DDBJ databases">
        <authorList>
            <person name="Vogel A."/>
        </authorList>
    </citation>
    <scope>NUCLEOTIDE SEQUENCE [LARGE SCALE GENOMIC DNA]</scope>
</reference>
<dbReference type="EMBL" id="OOIL02004078">
    <property type="protein sequence ID" value="VFQ90414.1"/>
    <property type="molecule type" value="Genomic_DNA"/>
</dbReference>